<dbReference type="PATRIC" id="fig|1609559.3.peg.30"/>
<evidence type="ECO:0000259" key="2">
    <source>
        <dbReference type="PROSITE" id="PS51740"/>
    </source>
</evidence>
<dbReference type="InterPro" id="IPR052975">
    <property type="entry name" value="Repressor-like_regulatory"/>
</dbReference>
<reference evidence="4" key="1">
    <citation type="submission" date="2015-02" db="EMBL/GenBank/DDBJ databases">
        <title>Pyrococcus kukulkanii sp. nov., a novel hyperthermophilic archaeon isolated from a deep-sea hydrothermal vent at the Guaymas Basin.</title>
        <authorList>
            <person name="Oger P.M."/>
            <person name="Callac N."/>
            <person name="Jebbar M."/>
            <person name="Godfroy A."/>
        </authorList>
    </citation>
    <scope>NUCLEOTIDE SEQUENCE [LARGE SCALE GENOMIC DNA]</scope>
    <source>
        <strain evidence="4">NCB100</strain>
    </source>
</reference>
<dbReference type="GO" id="GO:0003677">
    <property type="term" value="F:DNA binding"/>
    <property type="evidence" value="ECO:0007669"/>
    <property type="project" value="InterPro"/>
</dbReference>
<dbReference type="PANTHER" id="PTHR34860:SF6">
    <property type="entry name" value="REPRESSOR-LIKE PROTEIN SSO7C3"/>
    <property type="match status" value="1"/>
</dbReference>
<feature type="domain" description="SpoVT-AbrB" evidence="2">
    <location>
        <begin position="1"/>
        <end position="46"/>
    </location>
</feature>
<dbReference type="GeneID" id="28490193"/>
<name>A0A127B764_9EURY</name>
<evidence type="ECO:0000313" key="4">
    <source>
        <dbReference type="Proteomes" id="UP000070587"/>
    </source>
</evidence>
<evidence type="ECO:0000313" key="3">
    <source>
        <dbReference type="EMBL" id="AMM53075.1"/>
    </source>
</evidence>
<dbReference type="Gene3D" id="2.10.260.10">
    <property type="match status" value="1"/>
</dbReference>
<dbReference type="InterPro" id="IPR007159">
    <property type="entry name" value="SpoVT-AbrB_dom"/>
</dbReference>
<dbReference type="EMBL" id="CP010835">
    <property type="protein sequence ID" value="AMM53075.1"/>
    <property type="molecule type" value="Genomic_DNA"/>
</dbReference>
<accession>A0A127B764</accession>
<dbReference type="KEGG" id="pyc:TQ32_00145"/>
<dbReference type="Proteomes" id="UP000070587">
    <property type="component" value="Chromosome"/>
</dbReference>
<dbReference type="OrthoDB" id="30861at2157"/>
<sequence length="83" mass="9408">MVTVKVSSKGQIVISKVIREKFGIREGDELEILDFGNEIVIVPIKRDIDLKGILKLEKPLKEIMEEVRKEEEELEAKNGESSA</sequence>
<dbReference type="Pfam" id="PF04014">
    <property type="entry name" value="MazE_antitoxin"/>
    <property type="match status" value="1"/>
</dbReference>
<dbReference type="SUPFAM" id="SSF89447">
    <property type="entry name" value="AbrB/MazE/MraZ-like"/>
    <property type="match status" value="1"/>
</dbReference>
<feature type="coiled-coil region" evidence="1">
    <location>
        <begin position="53"/>
        <end position="80"/>
    </location>
</feature>
<dbReference type="PANTHER" id="PTHR34860">
    <property type="entry name" value="REPRESSOR-LIKE PROTEIN SSO7C3"/>
    <property type="match status" value="1"/>
</dbReference>
<evidence type="ECO:0000256" key="1">
    <source>
        <dbReference type="SAM" id="Coils"/>
    </source>
</evidence>
<organism evidence="3 4">
    <name type="scientific">Pyrococcus kukulkanii</name>
    <dbReference type="NCBI Taxonomy" id="1609559"/>
    <lineage>
        <taxon>Archaea</taxon>
        <taxon>Methanobacteriati</taxon>
        <taxon>Methanobacteriota</taxon>
        <taxon>Thermococci</taxon>
        <taxon>Thermococcales</taxon>
        <taxon>Thermococcaceae</taxon>
        <taxon>Pyrococcus</taxon>
    </lineage>
</organism>
<dbReference type="PROSITE" id="PS51740">
    <property type="entry name" value="SPOVT_ABRB"/>
    <property type="match status" value="1"/>
</dbReference>
<dbReference type="InterPro" id="IPR037914">
    <property type="entry name" value="SpoVT-AbrB_sf"/>
</dbReference>
<reference evidence="3 4" key="2">
    <citation type="journal article" date="2016" name="Int. J. Syst. Evol. Microbiol.">
        <title>Pyrococcus kukulkanii sp. nov., a hyperthermophilic, piezophilic archaeon isolated from a deep-sea hydrothermal vent.</title>
        <authorList>
            <person name="Callac N."/>
            <person name="Oger P."/>
            <person name="Lesongeur F."/>
            <person name="Rattray J.E."/>
            <person name="Vannier P."/>
            <person name="Michoud G."/>
            <person name="Beauverger M."/>
            <person name="Gayet N."/>
            <person name="Rouxel O."/>
            <person name="Jebbar M."/>
            <person name="Godfroy A."/>
        </authorList>
    </citation>
    <scope>NUCLEOTIDE SEQUENCE [LARGE SCALE GENOMIC DNA]</scope>
    <source>
        <strain evidence="3 4">NCB100</strain>
    </source>
</reference>
<gene>
    <name evidence="3" type="ORF">TQ32_00145</name>
</gene>
<dbReference type="NCBIfam" id="TIGR01439">
    <property type="entry name" value="lp_hng_hel_AbrB"/>
    <property type="match status" value="1"/>
</dbReference>
<keyword evidence="1" id="KW-0175">Coiled coil</keyword>
<proteinExistence type="predicted"/>
<protein>
    <submittedName>
        <fullName evidence="3">AbrB family transcriptional regulator</fullName>
    </submittedName>
</protein>
<dbReference type="AlphaFoldDB" id="A0A127B764"/>
<dbReference type="STRING" id="1609559.TQ32_00145"/>
<dbReference type="RefSeq" id="WP_068319902.1">
    <property type="nucleotide sequence ID" value="NZ_CP010835.1"/>
</dbReference>
<dbReference type="SMART" id="SM00966">
    <property type="entry name" value="SpoVT_AbrB"/>
    <property type="match status" value="1"/>
</dbReference>